<evidence type="ECO:0000259" key="16">
    <source>
        <dbReference type="Pfam" id="PF00117"/>
    </source>
</evidence>
<evidence type="ECO:0000313" key="17">
    <source>
        <dbReference type="EMBL" id="CAR30250.1"/>
    </source>
</evidence>
<dbReference type="PIRSF" id="PIRSF036936">
    <property type="entry name" value="IGPS_HisHF"/>
    <property type="match status" value="1"/>
</dbReference>
<evidence type="ECO:0000256" key="7">
    <source>
        <dbReference type="ARBA" id="ARBA00023268"/>
    </source>
</evidence>
<dbReference type="FunFam" id="3.20.20.70:FF:000094">
    <property type="entry name" value="Imidazole glycerol phosphate synthase hisHF"/>
    <property type="match status" value="1"/>
</dbReference>
<feature type="domain" description="Glutamine amidotransferase" evidence="16">
    <location>
        <begin position="6"/>
        <end position="208"/>
    </location>
</feature>
<evidence type="ECO:0000256" key="3">
    <source>
        <dbReference type="ARBA" id="ARBA00022801"/>
    </source>
</evidence>
<name>C5E2I9_LACTC</name>
<evidence type="ECO:0000256" key="4">
    <source>
        <dbReference type="ARBA" id="ARBA00022962"/>
    </source>
</evidence>
<dbReference type="HAMAP" id="MF_00278">
    <property type="entry name" value="HisH"/>
    <property type="match status" value="1"/>
</dbReference>
<dbReference type="InParanoid" id="C5E2I9"/>
<evidence type="ECO:0000256" key="11">
    <source>
        <dbReference type="ARBA" id="ARBA00061106"/>
    </source>
</evidence>
<dbReference type="GO" id="GO:0004359">
    <property type="term" value="F:glutaminase activity"/>
    <property type="evidence" value="ECO:0007669"/>
    <property type="project" value="UniProtKB-EC"/>
</dbReference>
<dbReference type="RefSeq" id="XP_002556112.1">
    <property type="nucleotide sequence ID" value="XM_002556066.1"/>
</dbReference>
<dbReference type="InterPro" id="IPR011060">
    <property type="entry name" value="RibuloseP-bd_barrel"/>
</dbReference>
<feature type="region of interest" description="PRFAR binding" evidence="14">
    <location>
        <begin position="362"/>
        <end position="363"/>
    </location>
</feature>
<keyword evidence="2 12" id="KW-0028">Amino-acid biosynthesis</keyword>
<dbReference type="Gene3D" id="3.20.20.70">
    <property type="entry name" value="Aldolase class I"/>
    <property type="match status" value="1"/>
</dbReference>
<dbReference type="GeneID" id="8294427"/>
<dbReference type="GO" id="GO:0000107">
    <property type="term" value="F:imidazoleglycerol-phosphate synthase activity"/>
    <property type="evidence" value="ECO:0007669"/>
    <property type="project" value="UniProtKB-UniRule"/>
</dbReference>
<comment type="catalytic activity">
    <reaction evidence="8 12">
        <text>5-[(5-phospho-1-deoxy-D-ribulos-1-ylimino)methylamino]-1-(5-phospho-beta-D-ribosyl)imidazole-4-carboxamide + L-glutamine = D-erythro-1-(imidazol-4-yl)glycerol 3-phosphate + 5-amino-1-(5-phospho-beta-D-ribosyl)imidazole-4-carboxamide + L-glutamate + H(+)</text>
        <dbReference type="Rhea" id="RHEA:24793"/>
        <dbReference type="ChEBI" id="CHEBI:15378"/>
        <dbReference type="ChEBI" id="CHEBI:29985"/>
        <dbReference type="ChEBI" id="CHEBI:58278"/>
        <dbReference type="ChEBI" id="CHEBI:58359"/>
        <dbReference type="ChEBI" id="CHEBI:58475"/>
        <dbReference type="ChEBI" id="CHEBI:58525"/>
        <dbReference type="EC" id="4.3.2.10"/>
    </reaction>
</comment>
<evidence type="ECO:0000256" key="5">
    <source>
        <dbReference type="ARBA" id="ARBA00023102"/>
    </source>
</evidence>
<evidence type="ECO:0000256" key="6">
    <source>
        <dbReference type="ARBA" id="ARBA00023239"/>
    </source>
</evidence>
<evidence type="ECO:0000256" key="1">
    <source>
        <dbReference type="ARBA" id="ARBA00005091"/>
    </source>
</evidence>
<dbReference type="Pfam" id="PF00117">
    <property type="entry name" value="GATase"/>
    <property type="match status" value="1"/>
</dbReference>
<feature type="region of interest" description="PRFAR binding" evidence="14">
    <location>
        <begin position="472"/>
        <end position="473"/>
    </location>
</feature>
<evidence type="ECO:0000256" key="2">
    <source>
        <dbReference type="ARBA" id="ARBA00022605"/>
    </source>
</evidence>
<dbReference type="KEGG" id="lth:KLTH0H05368g"/>
<evidence type="ECO:0000256" key="10">
    <source>
        <dbReference type="ARBA" id="ARBA00055946"/>
    </source>
</evidence>
<dbReference type="NCBIfam" id="TIGR00735">
    <property type="entry name" value="hisF"/>
    <property type="match status" value="1"/>
</dbReference>
<dbReference type="AlphaFoldDB" id="C5E2I9"/>
<feature type="region of interest" description="PRFAR binding" evidence="14">
    <location>
        <begin position="498"/>
        <end position="499"/>
    </location>
</feature>
<evidence type="ECO:0000256" key="14">
    <source>
        <dbReference type="PIRSR" id="PIRSR036936-2"/>
    </source>
</evidence>
<dbReference type="PROSITE" id="PS51273">
    <property type="entry name" value="GATASE_TYPE_1"/>
    <property type="match status" value="1"/>
</dbReference>
<dbReference type="InterPro" id="IPR014640">
    <property type="entry name" value="IGPS_HisHF"/>
</dbReference>
<dbReference type="FunFam" id="3.40.50.880:FF:000039">
    <property type="entry name" value="Imidazole glycerol phosphate synthase hisHF"/>
    <property type="match status" value="1"/>
</dbReference>
<reference evidence="17 18" key="1">
    <citation type="journal article" date="2009" name="Genome Res.">
        <title>Comparative genomics of protoploid Saccharomycetaceae.</title>
        <authorList>
            <consortium name="The Genolevures Consortium"/>
            <person name="Souciet J.-L."/>
            <person name="Dujon B."/>
            <person name="Gaillardin C."/>
            <person name="Johnston M."/>
            <person name="Baret P.V."/>
            <person name="Cliften P."/>
            <person name="Sherman D.J."/>
            <person name="Weissenbach J."/>
            <person name="Westhof E."/>
            <person name="Wincker P."/>
            <person name="Jubin C."/>
            <person name="Poulain J."/>
            <person name="Barbe V."/>
            <person name="Segurens B."/>
            <person name="Artiguenave F."/>
            <person name="Anthouard V."/>
            <person name="Vacherie B."/>
            <person name="Val M.-E."/>
            <person name="Fulton R.S."/>
            <person name="Minx P."/>
            <person name="Wilson R."/>
            <person name="Durrens P."/>
            <person name="Jean G."/>
            <person name="Marck C."/>
            <person name="Martin T."/>
            <person name="Nikolski M."/>
            <person name="Rolland T."/>
            <person name="Seret M.-L."/>
            <person name="Casaregola S."/>
            <person name="Despons L."/>
            <person name="Fairhead C."/>
            <person name="Fischer G."/>
            <person name="Lafontaine I."/>
            <person name="Leh V."/>
            <person name="Lemaire M."/>
            <person name="de Montigny J."/>
            <person name="Neuveglise C."/>
            <person name="Thierry A."/>
            <person name="Blanc-Lenfle I."/>
            <person name="Bleykasten C."/>
            <person name="Diffels J."/>
            <person name="Fritsch E."/>
            <person name="Frangeul L."/>
            <person name="Goeffon A."/>
            <person name="Jauniaux N."/>
            <person name="Kachouri-Lafond R."/>
            <person name="Payen C."/>
            <person name="Potier S."/>
            <person name="Pribylova L."/>
            <person name="Ozanne C."/>
            <person name="Richard G.-F."/>
            <person name="Sacerdot C."/>
            <person name="Straub M.-L."/>
            <person name="Talla E."/>
        </authorList>
    </citation>
    <scope>NUCLEOTIDE SEQUENCE [LARGE SCALE GENOMIC DNA]</scope>
    <source>
        <strain evidence="18">ATCC 56472 / CBS 6340 / NRRL Y-8284</strain>
    </source>
</reference>
<dbReference type="SUPFAM" id="SSF51366">
    <property type="entry name" value="Ribulose-phoshate binding barrel"/>
    <property type="match status" value="1"/>
</dbReference>
<dbReference type="NCBIfam" id="TIGR01855">
    <property type="entry name" value="IMP_synth_hisH"/>
    <property type="match status" value="1"/>
</dbReference>
<dbReference type="EMBL" id="CU928180">
    <property type="protein sequence ID" value="CAR30250.1"/>
    <property type="molecule type" value="Genomic_DNA"/>
</dbReference>
<feature type="active site" evidence="13">
    <location>
        <position position="243"/>
    </location>
</feature>
<dbReference type="HOGENOM" id="CLU_037550_0_0_1"/>
<evidence type="ECO:0000256" key="15">
    <source>
        <dbReference type="RuleBase" id="RU003657"/>
    </source>
</evidence>
<evidence type="ECO:0000256" key="8">
    <source>
        <dbReference type="ARBA" id="ARBA00047838"/>
    </source>
</evidence>
<comment type="similarity">
    <text evidence="15">Belongs to the HisA/HisF family.</text>
</comment>
<comment type="similarity">
    <text evidence="11 12">In the C-terminal section; belongs to the HisA/HisF family.</text>
</comment>
<protein>
    <recommendedName>
        <fullName evidence="12">Imidazole glycerol phosphate synthase hisHF</fullName>
    </recommendedName>
    <domain>
        <recommendedName>
            <fullName evidence="12">Glutaminase</fullName>
            <ecNumber evidence="12">3.5.1.2</ecNumber>
        </recommendedName>
    </domain>
    <domain>
        <recommendedName>
            <fullName evidence="12">Cyclase</fullName>
        </recommendedName>
    </domain>
</protein>
<dbReference type="CDD" id="cd01748">
    <property type="entry name" value="GATase1_IGP_Synthase"/>
    <property type="match status" value="1"/>
</dbReference>
<feature type="active site" description="For GATase activity" evidence="13">
    <location>
        <position position="192"/>
    </location>
</feature>
<evidence type="ECO:0000256" key="13">
    <source>
        <dbReference type="PIRSR" id="PIRSR036936-1"/>
    </source>
</evidence>
<comment type="pathway">
    <text evidence="1 12">Amino-acid biosynthesis; L-histidine biosynthesis; L-histidine from 5-phospho-alpha-D-ribose 1-diphosphate: step 5/9.</text>
</comment>
<dbReference type="Gene3D" id="3.40.50.880">
    <property type="match status" value="1"/>
</dbReference>
<keyword evidence="18" id="KW-1185">Reference proteome</keyword>
<evidence type="ECO:0000256" key="12">
    <source>
        <dbReference type="PIRNR" id="PIRNR036936"/>
    </source>
</evidence>
<sequence>MSTVHIIDVESGNLKSLRNAVEFLGFNVKIVKSADDIELSKAERLILPGVGNFGHFVDNLTLKNFEKPIREYIASGKPIMGICVGLQCLFLGSEESPKSTGLKYLDLQLTKFDTSEKPVPEIGWNTCTPQDNLFGLDPCNRYYFVHSYAAIIDAEDKARLSEAGWNIAAAKYGSQEYIAAVARDNIFATQFHPEKSGHAGLEILKNFINQTHPTIKHTDREKAALQNDYSNYGLTRRIIACLDVRTNDQGDLVVTKGDQYDVREKQEGGNVRNLGKPVELAQKYYEQGADEVTFLNITSFRDCPLKDTPMLEVLKQAAKTVFVPLTVGGGIKDIVDVDGTHIPALQVAALYFASGADKVSIGSDAVYAAEKYYELGERGDGASPIETISKSYGAQAVVISVDPKRVYVDGPESVKHKTFETKFPNEKGQTWCWYQCTIKGGRESRDMGVWELTRACEALGAGEVLLNCIDKDGSNSGYDLELINHAKEAVKIPVIASSGAGEPKHFKEAFESTGADACLGAGMFHRGEYTVNDVKQYLLDSGFKVRMESQ</sequence>
<dbReference type="FunCoup" id="C5E2I9">
    <property type="interactions" value="301"/>
</dbReference>
<dbReference type="PANTHER" id="PTHR21235:SF2">
    <property type="entry name" value="IMIDAZOLE GLYCEROL PHOSPHATE SYNTHASE HISHF"/>
    <property type="match status" value="1"/>
</dbReference>
<dbReference type="InterPro" id="IPR017926">
    <property type="entry name" value="GATASE"/>
</dbReference>
<dbReference type="PANTHER" id="PTHR21235">
    <property type="entry name" value="IMIDAZOLE GLYCEROL PHOSPHATE SYNTHASE SUBUNIT HISF/H IGP SYNTHASE SUBUNIT HISF/H"/>
    <property type="match status" value="1"/>
</dbReference>
<keyword evidence="6 12" id="KW-0456">Lyase</keyword>
<dbReference type="InterPro" id="IPR010139">
    <property type="entry name" value="Imidazole-glycPsynth_HisH"/>
</dbReference>
<evidence type="ECO:0000256" key="9">
    <source>
        <dbReference type="ARBA" id="ARBA00049534"/>
    </source>
</evidence>
<keyword evidence="7 12" id="KW-0511">Multifunctional enzyme</keyword>
<dbReference type="InterPro" id="IPR029062">
    <property type="entry name" value="Class_I_gatase-like"/>
</dbReference>
<dbReference type="Pfam" id="PF00977">
    <property type="entry name" value="His_biosynth"/>
    <property type="match status" value="1"/>
</dbReference>
<feature type="region of interest" description="PRFAR binding" evidence="14">
    <location>
        <begin position="521"/>
        <end position="522"/>
    </location>
</feature>
<feature type="binding site" evidence="14">
    <location>
        <position position="330"/>
    </location>
    <ligand>
        <name>substrate</name>
    </ligand>
</feature>
<dbReference type="GO" id="GO:0016829">
    <property type="term" value="F:lyase activity"/>
    <property type="evidence" value="ECO:0007669"/>
    <property type="project" value="UniProtKB-KW"/>
</dbReference>
<dbReference type="InterPro" id="IPR006062">
    <property type="entry name" value="His_biosynth"/>
</dbReference>
<dbReference type="SUPFAM" id="SSF52317">
    <property type="entry name" value="Class I glutamine amidotransferase-like"/>
    <property type="match status" value="1"/>
</dbReference>
<comment type="function">
    <text evidence="10 12">IGPS catalyzes the conversion of PRFAR and glutamine to IGP, AICAR and glutamate. The glutaminase domain produces the ammonia necessary for the cyclase domain to produce IGP and AICAR from PRFAR. The ammonia is channeled to the active site of the cyclase domain.</text>
</comment>
<keyword evidence="5 12" id="KW-0368">Histidine biosynthesis</keyword>
<dbReference type="UniPathway" id="UPA00031">
    <property type="reaction ID" value="UER00010"/>
</dbReference>
<feature type="binding site" description="covalent" evidence="14">
    <location>
        <position position="83"/>
    </location>
    <ligand>
        <name>L-glutamine</name>
        <dbReference type="ChEBI" id="CHEBI:58359"/>
    </ligand>
</feature>
<accession>C5E2I9</accession>
<organism evidence="17 18">
    <name type="scientific">Lachancea thermotolerans (strain ATCC 56472 / CBS 6340 / NRRL Y-8284)</name>
    <name type="common">Yeast</name>
    <name type="synonym">Kluyveromyces thermotolerans</name>
    <dbReference type="NCBI Taxonomy" id="559295"/>
    <lineage>
        <taxon>Eukaryota</taxon>
        <taxon>Fungi</taxon>
        <taxon>Dikarya</taxon>
        <taxon>Ascomycota</taxon>
        <taxon>Saccharomycotina</taxon>
        <taxon>Saccharomycetes</taxon>
        <taxon>Saccharomycetales</taxon>
        <taxon>Saccharomycetaceae</taxon>
        <taxon>Lachancea</taxon>
    </lineage>
</organism>
<proteinExistence type="inferred from homology"/>
<feature type="region of interest" description="PRFAR binding" evidence="14">
    <location>
        <begin position="400"/>
        <end position="402"/>
    </location>
</feature>
<dbReference type="OrthoDB" id="10254903at2759"/>
<dbReference type="OMA" id="GNYGHFV"/>
<keyword evidence="3 12" id="KW-0378">Hydrolase</keyword>
<feature type="active site" evidence="13">
    <location>
        <position position="402"/>
    </location>
</feature>
<dbReference type="InterPro" id="IPR013785">
    <property type="entry name" value="Aldolase_TIM"/>
</dbReference>
<feature type="active site" description="For GATase activity" evidence="13">
    <location>
        <position position="194"/>
    </location>
</feature>
<comment type="catalytic activity">
    <reaction evidence="9 12">
        <text>L-glutamine + H2O = L-glutamate + NH4(+)</text>
        <dbReference type="Rhea" id="RHEA:15889"/>
        <dbReference type="ChEBI" id="CHEBI:15377"/>
        <dbReference type="ChEBI" id="CHEBI:28938"/>
        <dbReference type="ChEBI" id="CHEBI:29985"/>
        <dbReference type="ChEBI" id="CHEBI:58359"/>
        <dbReference type="EC" id="3.5.1.2"/>
    </reaction>
</comment>
<dbReference type="Proteomes" id="UP000002036">
    <property type="component" value="Chromosome H"/>
</dbReference>
<dbReference type="InterPro" id="IPR050064">
    <property type="entry name" value="IGPS_HisA/HisF"/>
</dbReference>
<gene>
    <name evidence="17" type="ordered locus">KLTH0H05368g</name>
</gene>
<dbReference type="STRING" id="559295.C5E2I9"/>
<dbReference type="EC" id="3.5.1.2" evidence="12"/>
<evidence type="ECO:0000313" key="18">
    <source>
        <dbReference type="Proteomes" id="UP000002036"/>
    </source>
</evidence>
<dbReference type="CDD" id="cd04731">
    <property type="entry name" value="HisF"/>
    <property type="match status" value="1"/>
</dbReference>
<dbReference type="eggNOG" id="KOG0623">
    <property type="taxonomic scope" value="Eukaryota"/>
</dbReference>
<dbReference type="InterPro" id="IPR004651">
    <property type="entry name" value="HisF"/>
</dbReference>
<feature type="active site" description="For GATase activity" evidence="13">
    <location>
        <position position="83"/>
    </location>
</feature>
<dbReference type="GO" id="GO:0000105">
    <property type="term" value="P:L-histidine biosynthetic process"/>
    <property type="evidence" value="ECO:0007669"/>
    <property type="project" value="UniProtKB-UniRule"/>
</dbReference>
<keyword evidence="4 12" id="KW-0315">Glutamine amidotransferase</keyword>
<feature type="binding site" evidence="14">
    <location>
        <position position="467"/>
    </location>
    <ligand>
        <name>substrate</name>
    </ligand>
</feature>